<evidence type="ECO:0000256" key="12">
    <source>
        <dbReference type="SAM" id="SignalP"/>
    </source>
</evidence>
<dbReference type="InterPro" id="IPR012910">
    <property type="entry name" value="Plug_dom"/>
</dbReference>
<dbReference type="Gene3D" id="2.40.170.20">
    <property type="entry name" value="TonB-dependent receptor, beta-barrel domain"/>
    <property type="match status" value="1"/>
</dbReference>
<keyword evidence="9 10" id="KW-0998">Cell outer membrane</keyword>
<keyword evidence="4 10" id="KW-0812">Transmembrane</keyword>
<dbReference type="Proteomes" id="UP000184474">
    <property type="component" value="Unassembled WGS sequence"/>
</dbReference>
<evidence type="ECO:0000259" key="13">
    <source>
        <dbReference type="Pfam" id="PF00593"/>
    </source>
</evidence>
<dbReference type="PROSITE" id="PS52016">
    <property type="entry name" value="TONB_DEPENDENT_REC_3"/>
    <property type="match status" value="1"/>
</dbReference>
<dbReference type="Pfam" id="PF00593">
    <property type="entry name" value="TonB_dep_Rec_b-barrel"/>
    <property type="match status" value="1"/>
</dbReference>
<evidence type="ECO:0000256" key="5">
    <source>
        <dbReference type="ARBA" id="ARBA00022729"/>
    </source>
</evidence>
<keyword evidence="3 10" id="KW-1134">Transmembrane beta strand</keyword>
<dbReference type="PANTHER" id="PTHR30069">
    <property type="entry name" value="TONB-DEPENDENT OUTER MEMBRANE RECEPTOR"/>
    <property type="match status" value="1"/>
</dbReference>
<reference evidence="16" key="1">
    <citation type="submission" date="2016-11" db="EMBL/GenBank/DDBJ databases">
        <authorList>
            <person name="Varghese N."/>
            <person name="Submissions S."/>
        </authorList>
    </citation>
    <scope>NUCLEOTIDE SEQUENCE [LARGE SCALE GENOMIC DNA]</scope>
    <source>
        <strain evidence="16">DSM 26134</strain>
    </source>
</reference>
<evidence type="ECO:0000256" key="3">
    <source>
        <dbReference type="ARBA" id="ARBA00022452"/>
    </source>
</evidence>
<evidence type="ECO:0000256" key="2">
    <source>
        <dbReference type="ARBA" id="ARBA00022448"/>
    </source>
</evidence>
<evidence type="ECO:0000256" key="6">
    <source>
        <dbReference type="ARBA" id="ARBA00023077"/>
    </source>
</evidence>
<dbReference type="InterPro" id="IPR037066">
    <property type="entry name" value="Plug_dom_sf"/>
</dbReference>
<evidence type="ECO:0000256" key="11">
    <source>
        <dbReference type="RuleBase" id="RU003357"/>
    </source>
</evidence>
<evidence type="ECO:0000256" key="10">
    <source>
        <dbReference type="PROSITE-ProRule" id="PRU01360"/>
    </source>
</evidence>
<feature type="chain" id="PRO_5009920496" evidence="12">
    <location>
        <begin position="26"/>
        <end position="786"/>
    </location>
</feature>
<evidence type="ECO:0000256" key="1">
    <source>
        <dbReference type="ARBA" id="ARBA00004571"/>
    </source>
</evidence>
<protein>
    <submittedName>
        <fullName evidence="15">TonB-dependent Receptor Plug Domain</fullName>
    </submittedName>
</protein>
<comment type="similarity">
    <text evidence="10 11">Belongs to the TonB-dependent receptor family.</text>
</comment>
<keyword evidence="6 11" id="KW-0798">TonB box</keyword>
<keyword evidence="5 12" id="KW-0732">Signal</keyword>
<feature type="domain" description="TonB-dependent receptor plug" evidence="14">
    <location>
        <begin position="55"/>
        <end position="166"/>
    </location>
</feature>
<name>A0A1M6R2Q8_REIAG</name>
<evidence type="ECO:0000256" key="8">
    <source>
        <dbReference type="ARBA" id="ARBA00023170"/>
    </source>
</evidence>
<keyword evidence="7 10" id="KW-0472">Membrane</keyword>
<evidence type="ECO:0000256" key="7">
    <source>
        <dbReference type="ARBA" id="ARBA00023136"/>
    </source>
</evidence>
<keyword evidence="2 10" id="KW-0813">Transport</keyword>
<keyword evidence="8 15" id="KW-0675">Receptor</keyword>
<feature type="signal peptide" evidence="12">
    <location>
        <begin position="1"/>
        <end position="25"/>
    </location>
</feature>
<evidence type="ECO:0000313" key="16">
    <source>
        <dbReference type="Proteomes" id="UP000184474"/>
    </source>
</evidence>
<dbReference type="AlphaFoldDB" id="A0A1M6R2Q8"/>
<evidence type="ECO:0000313" key="15">
    <source>
        <dbReference type="EMBL" id="SHK26618.1"/>
    </source>
</evidence>
<dbReference type="RefSeq" id="WP_073122599.1">
    <property type="nucleotide sequence ID" value="NZ_FRAA01000004.1"/>
</dbReference>
<dbReference type="GO" id="GO:0015344">
    <property type="term" value="F:siderophore uptake transmembrane transporter activity"/>
    <property type="evidence" value="ECO:0007669"/>
    <property type="project" value="TreeGrafter"/>
</dbReference>
<dbReference type="Gene3D" id="2.170.130.10">
    <property type="entry name" value="TonB-dependent receptor, plug domain"/>
    <property type="match status" value="1"/>
</dbReference>
<dbReference type="Pfam" id="PF07715">
    <property type="entry name" value="Plug"/>
    <property type="match status" value="1"/>
</dbReference>
<sequence length="786" mass="86991">MKNQNKPRYLLTLIMLVLSIGLAQAQENDEDILDMSLEDLMNMEVTSVSKKAERLQDVASSIYVLTADDIMKSGATTLHEALRNVPGYWGVQTSYSNVYSSIRNSTTENSDPGTVLYLLDGTPIQDLMGSVLSFQNFDIPLDEIDRIEVIKGSGGTVYGANSATGVVNIFTKNPEKYDGINIKAEGAAPGYAAVSVRAGGKISEKVAVSGYAKYRYFSGWESMAGKDEDGNSTSITTAFTENYDESNYYSWGAKLNFDLTEKSKISARLHHNGYQQNVYTSVFDQSFLLTRDDDLQYTEVSANRTVANVRFDHSFNDTHSLFVRASTNIENDFYRGGGGMNISNAIYDFEIQDNLSLGQYNDLSVGINYRIVDFDVHNIKSTDYINYVDPQANESIKGAFVQNKIKLLDTKLNLVLGIKAENYSLVNDKYYFSPMAKASFIANKNITLWGGFTQSYTTPGFNSTNVNVFLLQTPTAVTQLITKEVYDIAYQQAINAGADDATADATANAFIASEAGQAAIQAETRNQGVQNLAAKNGSETSPSKFQTWEFGIKSHLGDKVQLNATFFKTYITDGVSANPGAAILIDQKSITDDRVTDYYLYGNYVSGESIGTETVIKFFPMQGLIFEASHAWSETTWEYQENRDFDISGITEDPTPSTPFMPKHVFRLKADYSFSQGFNVTASLIQTSAFWTESNYYYDTERYPTLTEESLPPATTSPTVVAKNSGRTIVNLRLEKKLLNDKISLYVFGNDITNTGNVSDTDNIRNAATLSRIGAMYGAGLNYRLK</sequence>
<dbReference type="SUPFAM" id="SSF56935">
    <property type="entry name" value="Porins"/>
    <property type="match status" value="1"/>
</dbReference>
<dbReference type="InterPro" id="IPR000531">
    <property type="entry name" value="Beta-barrel_TonB"/>
</dbReference>
<dbReference type="EMBL" id="FRAA01000004">
    <property type="protein sequence ID" value="SHK26618.1"/>
    <property type="molecule type" value="Genomic_DNA"/>
</dbReference>
<dbReference type="InterPro" id="IPR039426">
    <property type="entry name" value="TonB-dep_rcpt-like"/>
</dbReference>
<dbReference type="GO" id="GO:0044718">
    <property type="term" value="P:siderophore transmembrane transport"/>
    <property type="evidence" value="ECO:0007669"/>
    <property type="project" value="TreeGrafter"/>
</dbReference>
<dbReference type="PANTHER" id="PTHR30069:SF29">
    <property type="entry name" value="HEMOGLOBIN AND HEMOGLOBIN-HAPTOGLOBIN-BINDING PROTEIN 1-RELATED"/>
    <property type="match status" value="1"/>
</dbReference>
<evidence type="ECO:0000256" key="9">
    <source>
        <dbReference type="ARBA" id="ARBA00023237"/>
    </source>
</evidence>
<accession>A0A1M6R2Q8</accession>
<evidence type="ECO:0000259" key="14">
    <source>
        <dbReference type="Pfam" id="PF07715"/>
    </source>
</evidence>
<proteinExistence type="inferred from homology"/>
<comment type="subcellular location">
    <subcellularLocation>
        <location evidence="1 10">Cell outer membrane</location>
        <topology evidence="1 10">Multi-pass membrane protein</topology>
    </subcellularLocation>
</comment>
<dbReference type="STRING" id="156994.SAMN04488028_10416"/>
<gene>
    <name evidence="15" type="ORF">SAMN04488028_10416</name>
</gene>
<dbReference type="GO" id="GO:0009279">
    <property type="term" value="C:cell outer membrane"/>
    <property type="evidence" value="ECO:0007669"/>
    <property type="project" value="UniProtKB-SubCell"/>
</dbReference>
<dbReference type="InterPro" id="IPR036942">
    <property type="entry name" value="Beta-barrel_TonB_sf"/>
</dbReference>
<evidence type="ECO:0000256" key="4">
    <source>
        <dbReference type="ARBA" id="ARBA00022692"/>
    </source>
</evidence>
<feature type="domain" description="TonB-dependent receptor-like beta-barrel" evidence="13">
    <location>
        <begin position="237"/>
        <end position="747"/>
    </location>
</feature>
<keyword evidence="16" id="KW-1185">Reference proteome</keyword>
<organism evidence="15 16">
    <name type="scientific">Reichenbachiella agariperforans</name>
    <dbReference type="NCBI Taxonomy" id="156994"/>
    <lineage>
        <taxon>Bacteria</taxon>
        <taxon>Pseudomonadati</taxon>
        <taxon>Bacteroidota</taxon>
        <taxon>Cytophagia</taxon>
        <taxon>Cytophagales</taxon>
        <taxon>Reichenbachiellaceae</taxon>
        <taxon>Reichenbachiella</taxon>
    </lineage>
</organism>